<reference evidence="2 4" key="1">
    <citation type="journal article" date="2011" name="Nature">
        <title>The Medicago genome provides insight into the evolution of rhizobial symbioses.</title>
        <authorList>
            <person name="Young N.D."/>
            <person name="Debelle F."/>
            <person name="Oldroyd G.E."/>
            <person name="Geurts R."/>
            <person name="Cannon S.B."/>
            <person name="Udvardi M.K."/>
            <person name="Benedito V.A."/>
            <person name="Mayer K.F."/>
            <person name="Gouzy J."/>
            <person name="Schoof H."/>
            <person name="Van de Peer Y."/>
            <person name="Proost S."/>
            <person name="Cook D.R."/>
            <person name="Meyers B.C."/>
            <person name="Spannagl M."/>
            <person name="Cheung F."/>
            <person name="De Mita S."/>
            <person name="Krishnakumar V."/>
            <person name="Gundlach H."/>
            <person name="Zhou S."/>
            <person name="Mudge J."/>
            <person name="Bharti A.K."/>
            <person name="Murray J.D."/>
            <person name="Naoumkina M.A."/>
            <person name="Rosen B."/>
            <person name="Silverstein K.A."/>
            <person name="Tang H."/>
            <person name="Rombauts S."/>
            <person name="Zhao P.X."/>
            <person name="Zhou P."/>
            <person name="Barbe V."/>
            <person name="Bardou P."/>
            <person name="Bechner M."/>
            <person name="Bellec A."/>
            <person name="Berger A."/>
            <person name="Berges H."/>
            <person name="Bidwell S."/>
            <person name="Bisseling T."/>
            <person name="Choisne N."/>
            <person name="Couloux A."/>
            <person name="Denny R."/>
            <person name="Deshpande S."/>
            <person name="Dai X."/>
            <person name="Doyle J.J."/>
            <person name="Dudez A.M."/>
            <person name="Farmer A.D."/>
            <person name="Fouteau S."/>
            <person name="Franken C."/>
            <person name="Gibelin C."/>
            <person name="Gish J."/>
            <person name="Goldstein S."/>
            <person name="Gonzalez A.J."/>
            <person name="Green P.J."/>
            <person name="Hallab A."/>
            <person name="Hartog M."/>
            <person name="Hua A."/>
            <person name="Humphray S.J."/>
            <person name="Jeong D.H."/>
            <person name="Jing Y."/>
            <person name="Jocker A."/>
            <person name="Kenton S.M."/>
            <person name="Kim D.J."/>
            <person name="Klee K."/>
            <person name="Lai H."/>
            <person name="Lang C."/>
            <person name="Lin S."/>
            <person name="Macmil S.L."/>
            <person name="Magdelenat G."/>
            <person name="Matthews L."/>
            <person name="McCorrison J."/>
            <person name="Monaghan E.L."/>
            <person name="Mun J.H."/>
            <person name="Najar F.Z."/>
            <person name="Nicholson C."/>
            <person name="Noirot C."/>
            <person name="O'Bleness M."/>
            <person name="Paule C.R."/>
            <person name="Poulain J."/>
            <person name="Prion F."/>
            <person name="Qin B."/>
            <person name="Qu C."/>
            <person name="Retzel E.F."/>
            <person name="Riddle C."/>
            <person name="Sallet E."/>
            <person name="Samain S."/>
            <person name="Samson N."/>
            <person name="Sanders I."/>
            <person name="Saurat O."/>
            <person name="Scarpelli C."/>
            <person name="Schiex T."/>
            <person name="Segurens B."/>
            <person name="Severin A.J."/>
            <person name="Sherrier D.J."/>
            <person name="Shi R."/>
            <person name="Sims S."/>
            <person name="Singer S.R."/>
            <person name="Sinharoy S."/>
            <person name="Sterck L."/>
            <person name="Viollet A."/>
            <person name="Wang B.B."/>
            <person name="Wang K."/>
            <person name="Wang M."/>
            <person name="Wang X."/>
            <person name="Warfsmann J."/>
            <person name="Weissenbach J."/>
            <person name="White D.D."/>
            <person name="White J.D."/>
            <person name="Wiley G.B."/>
            <person name="Wincker P."/>
            <person name="Xing Y."/>
            <person name="Yang L."/>
            <person name="Yao Z."/>
            <person name="Ying F."/>
            <person name="Zhai J."/>
            <person name="Zhou L."/>
            <person name="Zuber A."/>
            <person name="Denarie J."/>
            <person name="Dixon R.A."/>
            <person name="May G.D."/>
            <person name="Schwartz D.C."/>
            <person name="Rogers J."/>
            <person name="Quetier F."/>
            <person name="Town C.D."/>
            <person name="Roe B.A."/>
        </authorList>
    </citation>
    <scope>NUCLEOTIDE SEQUENCE [LARGE SCALE GENOMIC DNA]</scope>
    <source>
        <strain evidence="2">A17</strain>
        <strain evidence="3 4">cv. Jemalong A17</strain>
    </source>
</reference>
<feature type="domain" description="Transposase (putative) gypsy type" evidence="1">
    <location>
        <begin position="122"/>
        <end position="181"/>
    </location>
</feature>
<name>A0A072UX28_MEDTR</name>
<sequence>MVLEYLLPEECSWFVFPRKFLRVLSETKQLCSFNFSLQAQFFFYRNRFSMANEEVSAPASSWLGEEPLETESSFAIGGTGEIPFTSVGRFEDREVVLPSTFDRACSEYENHIFPMYEVVFKDMGFQLPFSDFQRELLRWTKLSPSQIHPNSYAFMRAFEFVCQYLKIPLFKNVFFTIFTVQRGANWVSFGQTQKMFDIFAGKVWSFKEHFFLIDARQKLWAFVQSFSWKVKTDKRGNQMMNADVTPVIEPRFINTHELVVSQDPNDCLDLHAPVNETRKKVAAKNRCTNVQSVRNLIAGSGPGSTSSLVVDLGGVIVLRIRRRNLRREGKWRHLQKSQPRLSGLFLFVLKVGISFSSPKYGPSLIIVSLNRPFSWMTLSYGLFMTLALEVATVLNNDSLEGKIRENALAKEKDALATKVSQLEEKQLADARTALEQTAESSRRLDQDKLALEESLKKADLPGEDETDDIAVLRRADLVERVSLLEGSWWMPSSSILITQWLS</sequence>
<organism evidence="2 4">
    <name type="scientific">Medicago truncatula</name>
    <name type="common">Barrel medic</name>
    <name type="synonym">Medicago tribuloides</name>
    <dbReference type="NCBI Taxonomy" id="3880"/>
    <lineage>
        <taxon>Eukaryota</taxon>
        <taxon>Viridiplantae</taxon>
        <taxon>Streptophyta</taxon>
        <taxon>Embryophyta</taxon>
        <taxon>Tracheophyta</taxon>
        <taxon>Spermatophyta</taxon>
        <taxon>Magnoliopsida</taxon>
        <taxon>eudicotyledons</taxon>
        <taxon>Gunneridae</taxon>
        <taxon>Pentapetalae</taxon>
        <taxon>rosids</taxon>
        <taxon>fabids</taxon>
        <taxon>Fabales</taxon>
        <taxon>Fabaceae</taxon>
        <taxon>Papilionoideae</taxon>
        <taxon>50 kb inversion clade</taxon>
        <taxon>NPAAA clade</taxon>
        <taxon>Hologalegina</taxon>
        <taxon>IRL clade</taxon>
        <taxon>Trifolieae</taxon>
        <taxon>Medicago</taxon>
    </lineage>
</organism>
<dbReference type="PANTHER" id="PTHR31099:SF49">
    <property type="entry name" value="MYOSIN HEAVY CHAIN-LIKE PROTEIN"/>
    <property type="match status" value="1"/>
</dbReference>
<evidence type="ECO:0000313" key="2">
    <source>
        <dbReference type="EMBL" id="KEH33638.1"/>
    </source>
</evidence>
<evidence type="ECO:0000313" key="4">
    <source>
        <dbReference type="Proteomes" id="UP000002051"/>
    </source>
</evidence>
<gene>
    <name evidence="2" type="ordered locus">MTR_3g449650</name>
</gene>
<dbReference type="AlphaFoldDB" id="A0A072UX28"/>
<keyword evidence="4" id="KW-1185">Reference proteome</keyword>
<reference evidence="2 4" key="2">
    <citation type="journal article" date="2014" name="BMC Genomics">
        <title>An improved genome release (version Mt4.0) for the model legume Medicago truncatula.</title>
        <authorList>
            <person name="Tang H."/>
            <person name="Krishnakumar V."/>
            <person name="Bidwell S."/>
            <person name="Rosen B."/>
            <person name="Chan A."/>
            <person name="Zhou S."/>
            <person name="Gentzbittel L."/>
            <person name="Childs K.L."/>
            <person name="Yandell M."/>
            <person name="Gundlach H."/>
            <person name="Mayer K.F."/>
            <person name="Schwartz D.C."/>
            <person name="Town C.D."/>
        </authorList>
    </citation>
    <scope>GENOME REANNOTATION</scope>
    <source>
        <strain evidence="2">A17</strain>
        <strain evidence="3 4">cv. Jemalong A17</strain>
    </source>
</reference>
<dbReference type="Pfam" id="PF04195">
    <property type="entry name" value="Transposase_28"/>
    <property type="match status" value="1"/>
</dbReference>
<dbReference type="EMBL" id="CM001219">
    <property type="protein sequence ID" value="KEH33638.1"/>
    <property type="molecule type" value="Genomic_DNA"/>
</dbReference>
<accession>A0A072UX28</accession>
<proteinExistence type="predicted"/>
<dbReference type="PANTHER" id="PTHR31099">
    <property type="entry name" value="OS06G0165300 PROTEIN"/>
    <property type="match status" value="1"/>
</dbReference>
<dbReference type="Proteomes" id="UP000002051">
    <property type="component" value="Chromosome 3"/>
</dbReference>
<dbReference type="InterPro" id="IPR007321">
    <property type="entry name" value="Transposase_28"/>
</dbReference>
<dbReference type="EnsemblPlants" id="KEH33638">
    <property type="protein sequence ID" value="KEH33638"/>
    <property type="gene ID" value="MTR_3g449650"/>
</dbReference>
<evidence type="ECO:0000259" key="1">
    <source>
        <dbReference type="Pfam" id="PF04195"/>
    </source>
</evidence>
<dbReference type="HOGENOM" id="CLU_042107_0_0_1"/>
<protein>
    <recommendedName>
        <fullName evidence="1">Transposase (putative) gypsy type domain-containing protein</fullName>
    </recommendedName>
</protein>
<evidence type="ECO:0000313" key="3">
    <source>
        <dbReference type="EnsemblPlants" id="KEH33638"/>
    </source>
</evidence>
<reference evidence="3" key="3">
    <citation type="submission" date="2015-04" db="UniProtKB">
        <authorList>
            <consortium name="EnsemblPlants"/>
        </authorList>
    </citation>
    <scope>IDENTIFICATION</scope>
    <source>
        <strain evidence="3">cv. Jemalong A17</strain>
    </source>
</reference>